<keyword evidence="6 21" id="KW-0378">Hydrolase</keyword>
<feature type="binding site" evidence="17">
    <location>
        <position position="977"/>
    </location>
    <ligand>
        <name>Zn(2+)</name>
        <dbReference type="ChEBI" id="CHEBI:29105"/>
        <label>1</label>
        <note>catalytic</note>
    </ligand>
</feature>
<evidence type="ECO:0000256" key="3">
    <source>
        <dbReference type="ARBA" id="ARBA00022670"/>
    </source>
</evidence>
<organism evidence="25 26">
    <name type="scientific">Lymnaea stagnalis</name>
    <name type="common">Great pond snail</name>
    <name type="synonym">Helix stagnalis</name>
    <dbReference type="NCBI Taxonomy" id="6523"/>
    <lineage>
        <taxon>Eukaryota</taxon>
        <taxon>Metazoa</taxon>
        <taxon>Spiralia</taxon>
        <taxon>Lophotrochozoa</taxon>
        <taxon>Mollusca</taxon>
        <taxon>Gastropoda</taxon>
        <taxon>Heterobranchia</taxon>
        <taxon>Euthyneura</taxon>
        <taxon>Panpulmonata</taxon>
        <taxon>Hygrophila</taxon>
        <taxon>Lymnaeoidea</taxon>
        <taxon>Lymnaeidae</taxon>
        <taxon>Lymnaea</taxon>
    </lineage>
</organism>
<feature type="disulfide bond" evidence="18">
    <location>
        <begin position="1132"/>
        <end position="1144"/>
    </location>
</feature>
<sequence>MPELKYRHFALALITVFNLVTTSTCGCNLDVKQFLQDYNRATQTIWNEVAEAEYALRTNITDENEAIFTRKVKQQAEHDMSWHNKSLEYNSCDMTELERRQFKAAQELGTSAQTDPKKSDKLTEVTNKMSDIYSQAQVCLAPGNCLAMNPGLSNLMSKSRDYEELLAAWTGWRDATGKKMKYLYVEYVDLLNDALRKAGYKDAGESWRSSYETPTLERDLEDLFVQIRPLYEQLHAYVRRKLKGIYGADKFPASGHIPAHLLGEMWAEEWNNIIDDVKPYTDRPSLDVTEEMNKQSYTVLKMFQTSEDFFVTLGFDKMTQGFWNKSMMTRPDGLEVECHASAWDFYNKKDYAIKMCASVSQSDLMVIHHEMGHIQYYMQYKDLPVVLRDGANNGFHEAVGDVMALSVQTPEHLKVLGLIKEIPTDKETDINFLMNMAFQKLAFLPFGYLVDLWRWSVFKGDTKPDEYTKKWWDLRCRYQGISSPVQRSIEDFDPGAKYHVASDVPYIRYFISFVIQFQFHKALCDAAHHTGPLHRCDIYNNTEAGDLIRGMLSLGASKPWPEAMKTITGQPKMDAGPLLEYFRPLYDFLREENKNDYGWDQECPSAERGKAPAEGTKPAAPCPNAKADGPLTNDVTEILDFLDGFNKAAEVLVNEETEAEYAYESNITDFNEQNLVKKQMAKAKFDLEKQKESLKFDVSGAPEMVQRQFEMIRNIGTAAQQNTTKLERLKSAGLEMEGIYGKALACIKKDECLTLEPDLTRLMAESRDYDRLLAAWRSWRDATGPKMKDTYAEYVKLYNEAVAISCYNDTGEYWRSWYETPAFEEDVANLFAQVRPLYEQLHGYARRKLKEIYGADKFPASGHIPAHILGNMWAQSWENLIGVLKPFKDKPALDVTEEMKKQNYTAQKIFETADEFFGSLGLIRMVPEFWDKSLLEKPDDGREMVCHATAYDFYNGKDFRIKMCTDVTHEDFVTAHHEMGHIEYYMQYKDLPVVFRDGANNGFHEAIGDVMALSVQTPDHLHTIKLLKDLPTDKETDINFLMKMALEKVAFLPFGYLIDQWRWSVFRGDVAPDDYTQAWWDLRCRLQGVSSPIPRSSSDFDPGAKFHIPAGTPYIRYFVSFIVQFQFQKAACEAAGYKGPLHRCDIYKSKEAGKRIGDMLKLGASKPWPDAMEVLTGQRSMDASALLEYFQPLLDYLRKVNGNDFGWNPQCPVVPAESPNSGVFISCSYVLLIFTVITAVFR</sequence>
<feature type="chain" id="PRO_5043763422" description="Angiotensin-converting enzyme" evidence="24">
    <location>
        <begin position="27"/>
        <end position="1242"/>
    </location>
</feature>
<keyword evidence="26" id="KW-1185">Reference proteome</keyword>
<keyword evidence="4 17" id="KW-0479">Metal-binding</keyword>
<comment type="caution">
    <text evidence="25">The sequence shown here is derived from an EMBL/GenBank/DDBJ whole genome shotgun (WGS) entry which is preliminary data.</text>
</comment>
<evidence type="ECO:0000256" key="1">
    <source>
        <dbReference type="ARBA" id="ARBA00008139"/>
    </source>
</evidence>
<evidence type="ECO:0000256" key="4">
    <source>
        <dbReference type="ARBA" id="ARBA00022723"/>
    </source>
</evidence>
<dbReference type="SUPFAM" id="SSF55486">
    <property type="entry name" value="Metalloproteases ('zincins'), catalytic domain"/>
    <property type="match status" value="2"/>
</dbReference>
<dbReference type="GO" id="GO:0008237">
    <property type="term" value="F:metallopeptidase activity"/>
    <property type="evidence" value="ECO:0007669"/>
    <property type="project" value="UniProtKB-KW"/>
</dbReference>
<keyword evidence="3 21" id="KW-0645">Protease</keyword>
<dbReference type="PROSITE" id="PS52011">
    <property type="entry name" value="PEPTIDASE_M2"/>
    <property type="match status" value="2"/>
</dbReference>
<feature type="active site" description="Proton donor 2" evidence="15">
    <location>
        <position position="1107"/>
    </location>
</feature>
<comment type="similarity">
    <text evidence="1 20 21">Belongs to the peptidase M2 family.</text>
</comment>
<feature type="binding site" evidence="19">
    <location>
        <position position="977"/>
    </location>
    <ligand>
        <name>Zn(2+)</name>
        <dbReference type="ChEBI" id="CHEBI:29105"/>
        <label>2</label>
        <note>catalytic</note>
    </ligand>
</feature>
<evidence type="ECO:0000256" key="12">
    <source>
        <dbReference type="ARBA" id="ARBA00039858"/>
    </source>
</evidence>
<feature type="active site" description="Proton acceptor 2" evidence="15">
    <location>
        <position position="978"/>
    </location>
</feature>
<dbReference type="GO" id="GO:0008241">
    <property type="term" value="F:peptidyl-dipeptidase activity"/>
    <property type="evidence" value="ECO:0007669"/>
    <property type="project" value="UniProtKB-EC"/>
</dbReference>
<feature type="disulfide bond" evidence="18 20">
    <location>
        <begin position="946"/>
        <end position="964"/>
    </location>
</feature>
<evidence type="ECO:0000256" key="19">
    <source>
        <dbReference type="PIRSR" id="PIRSR601548-8"/>
    </source>
</evidence>
<dbReference type="GO" id="GO:0004180">
    <property type="term" value="F:carboxypeptidase activity"/>
    <property type="evidence" value="ECO:0007669"/>
    <property type="project" value="UniProtKB-KW"/>
</dbReference>
<keyword evidence="7 17" id="KW-0862">Zinc</keyword>
<evidence type="ECO:0000256" key="6">
    <source>
        <dbReference type="ARBA" id="ARBA00022801"/>
    </source>
</evidence>
<dbReference type="CDD" id="cd06461">
    <property type="entry name" value="M2_ACE"/>
    <property type="match status" value="2"/>
</dbReference>
<feature type="active site" description="Proton donor 1" evidence="13">
    <location>
        <position position="1107"/>
    </location>
</feature>
<keyword evidence="23" id="KW-1133">Transmembrane helix</keyword>
<accession>A0AAV2IIR4</accession>
<evidence type="ECO:0000256" key="9">
    <source>
        <dbReference type="ARBA" id="ARBA00023157"/>
    </source>
</evidence>
<feature type="binding site" evidence="16">
    <location>
        <position position="818"/>
    </location>
    <ligand>
        <name>chloride</name>
        <dbReference type="ChEBI" id="CHEBI:17996"/>
        <label>1</label>
    </ligand>
</feature>
<dbReference type="GO" id="GO:0046872">
    <property type="term" value="F:metal ion binding"/>
    <property type="evidence" value="ECO:0007669"/>
    <property type="project" value="UniProtKB-KW"/>
</dbReference>
<evidence type="ECO:0000313" key="26">
    <source>
        <dbReference type="Proteomes" id="UP001497497"/>
    </source>
</evidence>
<feature type="binding site" evidence="19">
    <location>
        <position position="981"/>
    </location>
    <ligand>
        <name>Zn(2+)</name>
        <dbReference type="ChEBI" id="CHEBI:29105"/>
        <label>2</label>
        <note>catalytic</note>
    </ligand>
</feature>
<name>A0AAV2IIR4_LYMST</name>
<dbReference type="PRINTS" id="PR00791">
    <property type="entry name" value="PEPDIPTASEA"/>
</dbReference>
<dbReference type="InterPro" id="IPR001548">
    <property type="entry name" value="Peptidase_M2"/>
</dbReference>
<keyword evidence="23" id="KW-0472">Membrane</keyword>
<evidence type="ECO:0000256" key="15">
    <source>
        <dbReference type="PIRSR" id="PIRSR601548-11"/>
    </source>
</evidence>
<dbReference type="PANTHER" id="PTHR10514:SF27">
    <property type="entry name" value="ANGIOTENSIN-CONVERTING ENZYME"/>
    <property type="match status" value="1"/>
</dbReference>
<evidence type="ECO:0000256" key="7">
    <source>
        <dbReference type="ARBA" id="ARBA00022833"/>
    </source>
</evidence>
<evidence type="ECO:0000256" key="2">
    <source>
        <dbReference type="ARBA" id="ARBA00022645"/>
    </source>
</evidence>
<keyword evidence="8 21" id="KW-0482">Metalloprotease</keyword>
<evidence type="ECO:0000256" key="13">
    <source>
        <dbReference type="PIRSR" id="PIRSR601548-1"/>
    </source>
</evidence>
<evidence type="ECO:0000313" key="25">
    <source>
        <dbReference type="EMBL" id="CAL1546901.1"/>
    </source>
</evidence>
<proteinExistence type="inferred from homology"/>
<evidence type="ECO:0000256" key="18">
    <source>
        <dbReference type="PIRSR" id="PIRSR601548-4"/>
    </source>
</evidence>
<feature type="transmembrane region" description="Helical" evidence="23">
    <location>
        <begin position="1221"/>
        <end position="1241"/>
    </location>
</feature>
<dbReference type="EC" id="3.4.-.-" evidence="21"/>
<keyword evidence="10 14" id="KW-0325">Glycoprotein</keyword>
<dbReference type="EMBL" id="CAXITT010000878">
    <property type="protein sequence ID" value="CAL1546901.1"/>
    <property type="molecule type" value="Genomic_DNA"/>
</dbReference>
<dbReference type="FunFam" id="1.10.1370.30:FF:000004">
    <property type="entry name" value="Angiotensin-converting enzyme"/>
    <property type="match status" value="2"/>
</dbReference>
<evidence type="ECO:0000256" key="14">
    <source>
        <dbReference type="PIRSR" id="PIRSR601548-10"/>
    </source>
</evidence>
<protein>
    <recommendedName>
        <fullName evidence="12 21">Angiotensin-converting enzyme</fullName>
        <ecNumber evidence="21">3.4.-.-</ecNumber>
    </recommendedName>
</protein>
<evidence type="ECO:0000256" key="22">
    <source>
        <dbReference type="SAM" id="MobiDB-lite"/>
    </source>
</evidence>
<feature type="binding site" evidence="16">
    <location>
        <position position="1116"/>
    </location>
    <ligand>
        <name>chloride</name>
        <dbReference type="ChEBI" id="CHEBI:17996"/>
        <label>1</label>
    </ligand>
</feature>
<evidence type="ECO:0000256" key="10">
    <source>
        <dbReference type="ARBA" id="ARBA00023180"/>
    </source>
</evidence>
<keyword evidence="5 24" id="KW-0732">Signal</keyword>
<evidence type="ECO:0000256" key="8">
    <source>
        <dbReference type="ARBA" id="ARBA00023049"/>
    </source>
</evidence>
<dbReference type="AlphaFoldDB" id="A0AAV2IIR4"/>
<feature type="binding site" evidence="17">
    <location>
        <position position="981"/>
    </location>
    <ligand>
        <name>Zn(2+)</name>
        <dbReference type="ChEBI" id="CHEBI:29105"/>
        <label>1</label>
        <note>catalytic</note>
    </ligand>
</feature>
<dbReference type="GO" id="GO:0005886">
    <property type="term" value="C:plasma membrane"/>
    <property type="evidence" value="ECO:0007669"/>
    <property type="project" value="TreeGrafter"/>
</dbReference>
<evidence type="ECO:0000256" key="20">
    <source>
        <dbReference type="PROSITE-ProRule" id="PRU01355"/>
    </source>
</evidence>
<feature type="active site" description="Proton acceptor 1" evidence="15">
    <location>
        <position position="370"/>
    </location>
</feature>
<feature type="glycosylation site" description="N-linked (GlcNAc...) asparagine" evidence="14">
    <location>
        <position position="666"/>
    </location>
</feature>
<dbReference type="PANTHER" id="PTHR10514">
    <property type="entry name" value="ANGIOTENSIN-CONVERTING ENZYME"/>
    <property type="match status" value="1"/>
</dbReference>
<feature type="binding site" evidence="19">
    <location>
        <position position="1005"/>
    </location>
    <ligand>
        <name>Zn(2+)</name>
        <dbReference type="ChEBI" id="CHEBI:29105"/>
        <label>2</label>
        <note>catalytic</note>
    </ligand>
</feature>
<dbReference type="Proteomes" id="UP001497497">
    <property type="component" value="Unassembled WGS sequence"/>
</dbReference>
<feature type="region of interest" description="Disordered" evidence="22">
    <location>
        <begin position="604"/>
        <end position="628"/>
    </location>
</feature>
<comment type="cofactor">
    <cofactor evidence="21">
        <name>Zn(2+)</name>
        <dbReference type="ChEBI" id="CHEBI:29105"/>
    </cofactor>
    <text evidence="21">Binds 2 Zn(2+) ions per subunit.</text>
</comment>
<evidence type="ECO:0000256" key="23">
    <source>
        <dbReference type="SAM" id="Phobius"/>
    </source>
</evidence>
<evidence type="ECO:0000256" key="17">
    <source>
        <dbReference type="PIRSR" id="PIRSR601548-3"/>
    </source>
</evidence>
<reference evidence="25 26" key="1">
    <citation type="submission" date="2024-04" db="EMBL/GenBank/DDBJ databases">
        <authorList>
            <consortium name="Genoscope - CEA"/>
            <person name="William W."/>
        </authorList>
    </citation>
    <scope>NUCLEOTIDE SEQUENCE [LARGE SCALE GENOMIC DNA]</scope>
</reference>
<evidence type="ECO:0000256" key="11">
    <source>
        <dbReference type="ARBA" id="ARBA00036868"/>
    </source>
</evidence>
<feature type="active site" description="Proton acceptor 1" evidence="13">
    <location>
        <position position="978"/>
    </location>
</feature>
<evidence type="ECO:0000256" key="16">
    <source>
        <dbReference type="PIRSR" id="PIRSR601548-2"/>
    </source>
</evidence>
<keyword evidence="2 21" id="KW-0121">Carboxypeptidase</keyword>
<feature type="disulfide bond" evidence="18">
    <location>
        <begin position="746"/>
        <end position="752"/>
    </location>
</feature>
<evidence type="ECO:0000256" key="24">
    <source>
        <dbReference type="SAM" id="SignalP"/>
    </source>
</evidence>
<feature type="binding site" evidence="17">
    <location>
        <position position="1005"/>
    </location>
    <ligand>
        <name>Zn(2+)</name>
        <dbReference type="ChEBI" id="CHEBI:29105"/>
        <label>1</label>
        <note>catalytic</note>
    </ligand>
</feature>
<keyword evidence="23" id="KW-0812">Transmembrane</keyword>
<dbReference type="Pfam" id="PF01401">
    <property type="entry name" value="Peptidase_M2"/>
    <property type="match status" value="2"/>
</dbReference>
<comment type="caution">
    <text evidence="20">Lacks conserved residue(s) required for the propagation of feature annotation.</text>
</comment>
<keyword evidence="9 18" id="KW-1015">Disulfide bond</keyword>
<comment type="catalytic activity">
    <reaction evidence="11">
        <text>Release of a C-terminal dipeptide, oligopeptide-|-Xaa-Yaa, when Xaa is not Pro, and Yaa is neither Asp nor Glu. Thus, conversion of angiotensin I to angiotensin II, with increase in vasoconstrictor activity, but no action on angiotensin II.</text>
        <dbReference type="EC" id="3.4.15.1"/>
    </reaction>
</comment>
<feature type="signal peptide" evidence="24">
    <location>
        <begin position="1"/>
        <end position="26"/>
    </location>
</feature>
<dbReference type="GO" id="GO:0006508">
    <property type="term" value="P:proteolysis"/>
    <property type="evidence" value="ECO:0007669"/>
    <property type="project" value="UniProtKB-KW"/>
</dbReference>
<dbReference type="PROSITE" id="PS51257">
    <property type="entry name" value="PROKAR_LIPOPROTEIN"/>
    <property type="match status" value="1"/>
</dbReference>
<feature type="disulfide bond" evidence="20">
    <location>
        <begin position="338"/>
        <end position="356"/>
    </location>
</feature>
<evidence type="ECO:0000256" key="21">
    <source>
        <dbReference type="RuleBase" id="RU361144"/>
    </source>
</evidence>
<gene>
    <name evidence="25" type="ORF">GSLYS_00020278001</name>
</gene>
<evidence type="ECO:0000256" key="5">
    <source>
        <dbReference type="ARBA" id="ARBA00022729"/>
    </source>
</evidence>
<feature type="active site" description="Proton donor 1" evidence="15">
    <location>
        <position position="499"/>
    </location>
</feature>